<keyword evidence="7 10" id="KW-0808">Transferase</keyword>
<keyword evidence="6 10" id="KW-0328">Glycosyltransferase</keyword>
<proteinExistence type="inferred from homology"/>
<reference evidence="11 12" key="1">
    <citation type="submission" date="2021-03" db="EMBL/GenBank/DDBJ databases">
        <title>Fibrella sp. HMF5036 genome sequencing and assembly.</title>
        <authorList>
            <person name="Kang H."/>
            <person name="Kim H."/>
            <person name="Bae S."/>
            <person name="Joh K."/>
        </authorList>
    </citation>
    <scope>NUCLEOTIDE SEQUENCE [LARGE SCALE GENOMIC DNA]</scope>
    <source>
        <strain evidence="11 12">HMF5036</strain>
    </source>
</reference>
<dbReference type="EC" id="2.4.2.21" evidence="3 10"/>
<dbReference type="CDD" id="cd02439">
    <property type="entry name" value="DMB-PRT_CobT"/>
    <property type="match status" value="1"/>
</dbReference>
<comment type="function">
    <text evidence="10">Catalyzes the synthesis of alpha-ribazole-5'-phosphate from nicotinate mononucleotide (NAMN) and 5,6-dimethylbenzimidazole (DMB).</text>
</comment>
<comment type="pathway">
    <text evidence="1 10">Nucleoside biosynthesis; alpha-ribazole biosynthesis; alpha-ribazole from 5,6-dimethylbenzimidazole: step 1/2.</text>
</comment>
<evidence type="ECO:0000256" key="5">
    <source>
        <dbReference type="ARBA" id="ARBA00022573"/>
    </source>
</evidence>
<gene>
    <name evidence="10 11" type="primary">cobT</name>
    <name evidence="11" type="ORF">J2I48_05690</name>
</gene>
<sequence length="343" mass="36411">MPVLPVNKQHQAAFQQVIDQKTKPLGALGALEALALQVALIQQTDTPQLTKPHVAVFAADHGLTAEGVSAYPADVTYQMVENFRAGGAAINVFCRQNGLQLVVCDVGVRGIFEENTPDFVKFKVAHGTQNMRHQPAMTTDEAEAAMDAGRLVVDGLHHRGCNILGFGEMGIGNTSSASLLMHRLLQLPLDQCVGRGTGLTDDQLIHKLAILTDVARRYESLTQPMDLLAAMGGFELAAIAGGMLRAAEYGMVILVDGFIATAALLVAHALEPAVLNYCVFTHQSDEAGHRLMLAHLNARPLLSLGLRLGEGTGCALAYPLVQAAVAMLNQMASFASAGVSVKE</sequence>
<evidence type="ECO:0000256" key="1">
    <source>
        <dbReference type="ARBA" id="ARBA00005049"/>
    </source>
</evidence>
<dbReference type="InterPro" id="IPR023195">
    <property type="entry name" value="Nict_dMeBzImd_PRibTrfase_N"/>
</dbReference>
<evidence type="ECO:0000256" key="3">
    <source>
        <dbReference type="ARBA" id="ARBA00011991"/>
    </source>
</evidence>
<evidence type="ECO:0000313" key="11">
    <source>
        <dbReference type="EMBL" id="MBO0930475.1"/>
    </source>
</evidence>
<evidence type="ECO:0000256" key="2">
    <source>
        <dbReference type="ARBA" id="ARBA00007110"/>
    </source>
</evidence>
<dbReference type="HAMAP" id="MF_00230">
    <property type="entry name" value="CobT"/>
    <property type="match status" value="1"/>
</dbReference>
<comment type="similarity">
    <text evidence="2 10">Belongs to the CobT family.</text>
</comment>
<dbReference type="InterPro" id="IPR003200">
    <property type="entry name" value="Nict_dMeBzImd_PRibTrfase"/>
</dbReference>
<evidence type="ECO:0000256" key="4">
    <source>
        <dbReference type="ARBA" id="ARBA00015486"/>
    </source>
</evidence>
<evidence type="ECO:0000256" key="10">
    <source>
        <dbReference type="HAMAP-Rule" id="MF_00230"/>
    </source>
</evidence>
<accession>A0A939JZS0</accession>
<evidence type="ECO:0000256" key="9">
    <source>
        <dbReference type="ARBA" id="ARBA00047340"/>
    </source>
</evidence>
<evidence type="ECO:0000256" key="6">
    <source>
        <dbReference type="ARBA" id="ARBA00022676"/>
    </source>
</evidence>
<dbReference type="Proteomes" id="UP000664795">
    <property type="component" value="Unassembled WGS sequence"/>
</dbReference>
<keyword evidence="12" id="KW-1185">Reference proteome</keyword>
<dbReference type="RefSeq" id="WP_207334437.1">
    <property type="nucleotide sequence ID" value="NZ_JAFMYU010000003.1"/>
</dbReference>
<dbReference type="PANTHER" id="PTHR43463:SF1">
    <property type="entry name" value="NICOTINATE-NUCLEOTIDE--DIMETHYLBENZIMIDAZOLE PHOSPHORIBOSYLTRANSFERASE"/>
    <property type="match status" value="1"/>
</dbReference>
<name>A0A939JZS0_9BACT</name>
<dbReference type="SUPFAM" id="SSF52733">
    <property type="entry name" value="Nicotinate mononucleotide:5,6-dimethylbenzimidazole phosphoribosyltransferase (CobT)"/>
    <property type="match status" value="1"/>
</dbReference>
<feature type="active site" description="Proton acceptor" evidence="10">
    <location>
        <position position="310"/>
    </location>
</feature>
<dbReference type="Gene3D" id="1.10.1610.10">
    <property type="match status" value="1"/>
</dbReference>
<dbReference type="InterPro" id="IPR036087">
    <property type="entry name" value="Nict_dMeBzImd_PRibTrfase_sf"/>
</dbReference>
<dbReference type="InterPro" id="IPR017846">
    <property type="entry name" value="Nict_dMeBzImd_PRibTrfase_bact"/>
</dbReference>
<protein>
    <recommendedName>
        <fullName evidence="4 10">Nicotinate-nucleotide--dimethylbenzimidazole phosphoribosyltransferase</fullName>
        <shortName evidence="10">NN:DBI PRT</shortName>
        <ecNumber evidence="3 10">2.4.2.21</ecNumber>
    </recommendedName>
    <alternativeName>
        <fullName evidence="8 10">N(1)-alpha-phosphoribosyltransferase</fullName>
    </alternativeName>
</protein>
<evidence type="ECO:0000256" key="8">
    <source>
        <dbReference type="ARBA" id="ARBA00030686"/>
    </source>
</evidence>
<evidence type="ECO:0000313" key="12">
    <source>
        <dbReference type="Proteomes" id="UP000664795"/>
    </source>
</evidence>
<keyword evidence="5 10" id="KW-0169">Cobalamin biosynthesis</keyword>
<dbReference type="Gene3D" id="3.40.50.10210">
    <property type="match status" value="1"/>
</dbReference>
<dbReference type="GO" id="GO:0008939">
    <property type="term" value="F:nicotinate-nucleotide-dimethylbenzimidazole phosphoribosyltransferase activity"/>
    <property type="evidence" value="ECO:0007669"/>
    <property type="project" value="UniProtKB-UniRule"/>
</dbReference>
<organism evidence="11 12">
    <name type="scientific">Fibrella aquatilis</name>
    <dbReference type="NCBI Taxonomy" id="2817059"/>
    <lineage>
        <taxon>Bacteria</taxon>
        <taxon>Pseudomonadati</taxon>
        <taxon>Bacteroidota</taxon>
        <taxon>Cytophagia</taxon>
        <taxon>Cytophagales</taxon>
        <taxon>Spirosomataceae</taxon>
        <taxon>Fibrella</taxon>
    </lineage>
</organism>
<comment type="caution">
    <text evidence="11">The sequence shown here is derived from an EMBL/GenBank/DDBJ whole genome shotgun (WGS) entry which is preliminary data.</text>
</comment>
<comment type="catalytic activity">
    <reaction evidence="9 10">
        <text>5,6-dimethylbenzimidazole + nicotinate beta-D-ribonucleotide = alpha-ribazole 5'-phosphate + nicotinate + H(+)</text>
        <dbReference type="Rhea" id="RHEA:11196"/>
        <dbReference type="ChEBI" id="CHEBI:15378"/>
        <dbReference type="ChEBI" id="CHEBI:15890"/>
        <dbReference type="ChEBI" id="CHEBI:32544"/>
        <dbReference type="ChEBI" id="CHEBI:57502"/>
        <dbReference type="ChEBI" id="CHEBI:57918"/>
        <dbReference type="EC" id="2.4.2.21"/>
    </reaction>
</comment>
<evidence type="ECO:0000256" key="7">
    <source>
        <dbReference type="ARBA" id="ARBA00022679"/>
    </source>
</evidence>
<dbReference type="EMBL" id="JAFMYU010000003">
    <property type="protein sequence ID" value="MBO0930475.1"/>
    <property type="molecule type" value="Genomic_DNA"/>
</dbReference>
<dbReference type="FunFam" id="3.40.50.10210:FF:000001">
    <property type="entry name" value="Nicotinate-nucleotide--dimethylbenzimidazole phosphoribosyltransferase"/>
    <property type="match status" value="1"/>
</dbReference>
<dbReference type="GO" id="GO:0009236">
    <property type="term" value="P:cobalamin biosynthetic process"/>
    <property type="evidence" value="ECO:0007669"/>
    <property type="project" value="UniProtKB-UniRule"/>
</dbReference>
<dbReference type="NCBIfam" id="NF000996">
    <property type="entry name" value="PRK00105.1"/>
    <property type="match status" value="1"/>
</dbReference>
<dbReference type="NCBIfam" id="TIGR03160">
    <property type="entry name" value="cobT_DBIPRT"/>
    <property type="match status" value="1"/>
</dbReference>
<dbReference type="PANTHER" id="PTHR43463">
    <property type="entry name" value="NICOTINATE-NUCLEOTIDE--DIMETHYLBENZIMIDAZOLE PHOSPHORIBOSYLTRANSFERASE"/>
    <property type="match status" value="1"/>
</dbReference>
<dbReference type="AlphaFoldDB" id="A0A939JZS0"/>
<dbReference type="Pfam" id="PF02277">
    <property type="entry name" value="DBI_PRT"/>
    <property type="match status" value="1"/>
</dbReference>